<sequence length="511" mass="57224">MKTLSLFVLCVWTLNASASSWQVLGDTHNSNNLKEATELLDSLAAPKLLLPPSSQQQQQEEQQSSLQLQLSLSSSQPLSDSSLSDPSLSDGLPQRKNNPPKDFFQDDDNLLVYYMKDTTVKDDIPNLIDQEEDQVYALRDYEGEGEDEGDEIGEEILFEEEDEGEGDEDEENEEDENQDIPPIFKNKDNIDFEDLYAATVFTDTSLSSSDSSSDSPVPDSPWPVDLSLKDEPYSTKGENEIELSQAVVPLTLPEDTPTDSDSIQSHHPYDTAISTPLSTSSSNLDGPVAQYDSAGHPITEHESEIERILESASVDDSEHYEEGGEEDDEADEDEDEDTPYADDAFPLIYDIPETSTATTTTPNSYEPNPHVYKPLFPYDVWVWGTCFIALLCIVVYRETKRNGTTEHWRHKSDKEEEKLPLHVKDLSHQPVPFSGVVVIDQAKSGSIDMPTNKGRRASLGHTHIIKHQQRPVSSHVRHMSLGSNSLVGRDHKQALWNDWKVVEEEDGENGW</sequence>
<evidence type="ECO:0000313" key="3">
    <source>
        <dbReference type="EMBL" id="KAL0097457.1"/>
    </source>
</evidence>
<evidence type="ECO:0000313" key="4">
    <source>
        <dbReference type="Proteomes" id="UP001448207"/>
    </source>
</evidence>
<feature type="compositionally biased region" description="Acidic residues" evidence="1">
    <location>
        <begin position="143"/>
        <end position="178"/>
    </location>
</feature>
<comment type="caution">
    <text evidence="3">The sequence shown here is derived from an EMBL/GenBank/DDBJ whole genome shotgun (WGS) entry which is preliminary data.</text>
</comment>
<feature type="region of interest" description="Disordered" evidence="1">
    <location>
        <begin position="312"/>
        <end position="341"/>
    </location>
</feature>
<feature type="region of interest" description="Disordered" evidence="1">
    <location>
        <begin position="204"/>
        <end position="298"/>
    </location>
</feature>
<feature type="compositionally biased region" description="Low complexity" evidence="1">
    <location>
        <begin position="52"/>
        <end position="94"/>
    </location>
</feature>
<name>A0ABR3BGK1_PHYBL</name>
<reference evidence="3 4" key="1">
    <citation type="submission" date="2024-04" db="EMBL/GenBank/DDBJ databases">
        <title>Symmetric and asymmetric DNA N6-adenine methylation regulates different biological responses in Mucorales.</title>
        <authorList>
            <consortium name="Lawrence Berkeley National Laboratory"/>
            <person name="Lax C."/>
            <person name="Mondo S.J."/>
            <person name="Osorio-Concepcion M."/>
            <person name="Muszewska A."/>
            <person name="Corrochano-Luque M."/>
            <person name="Gutierrez G."/>
            <person name="Riley R."/>
            <person name="Lipzen A."/>
            <person name="Guo J."/>
            <person name="Hundley H."/>
            <person name="Amirebrahimi M."/>
            <person name="Ng V."/>
            <person name="Lorenzo-Gutierrez D."/>
            <person name="Binder U."/>
            <person name="Yang J."/>
            <person name="Song Y."/>
            <person name="Canovas D."/>
            <person name="Navarro E."/>
            <person name="Freitag M."/>
            <person name="Gabaldon T."/>
            <person name="Grigoriev I.V."/>
            <person name="Corrochano L.M."/>
            <person name="Nicolas F.E."/>
            <person name="Garre V."/>
        </authorList>
    </citation>
    <scope>NUCLEOTIDE SEQUENCE [LARGE SCALE GENOMIC DNA]</scope>
    <source>
        <strain evidence="3 4">L51</strain>
    </source>
</reference>
<feature type="compositionally biased region" description="Acidic residues" evidence="1">
    <location>
        <begin position="323"/>
        <end position="340"/>
    </location>
</feature>
<feature type="signal peptide" evidence="2">
    <location>
        <begin position="1"/>
        <end position="18"/>
    </location>
</feature>
<keyword evidence="2" id="KW-0732">Signal</keyword>
<feature type="region of interest" description="Disordered" evidence="1">
    <location>
        <begin position="52"/>
        <end position="104"/>
    </location>
</feature>
<dbReference type="Proteomes" id="UP001448207">
    <property type="component" value="Unassembled WGS sequence"/>
</dbReference>
<feature type="chain" id="PRO_5047208273" evidence="2">
    <location>
        <begin position="19"/>
        <end position="511"/>
    </location>
</feature>
<feature type="compositionally biased region" description="Polar residues" evidence="1">
    <location>
        <begin position="272"/>
        <end position="284"/>
    </location>
</feature>
<keyword evidence="4" id="KW-1185">Reference proteome</keyword>
<feature type="compositionally biased region" description="Basic and acidic residues" evidence="1">
    <location>
        <begin position="227"/>
        <end position="239"/>
    </location>
</feature>
<evidence type="ECO:0000256" key="2">
    <source>
        <dbReference type="SAM" id="SignalP"/>
    </source>
</evidence>
<organism evidence="3 4">
    <name type="scientific">Phycomyces blakesleeanus</name>
    <dbReference type="NCBI Taxonomy" id="4837"/>
    <lineage>
        <taxon>Eukaryota</taxon>
        <taxon>Fungi</taxon>
        <taxon>Fungi incertae sedis</taxon>
        <taxon>Mucoromycota</taxon>
        <taxon>Mucoromycotina</taxon>
        <taxon>Mucoromycetes</taxon>
        <taxon>Mucorales</taxon>
        <taxon>Phycomycetaceae</taxon>
        <taxon>Phycomyces</taxon>
    </lineage>
</organism>
<dbReference type="EMBL" id="JBCLYO010000001">
    <property type="protein sequence ID" value="KAL0097457.1"/>
    <property type="molecule type" value="Genomic_DNA"/>
</dbReference>
<feature type="compositionally biased region" description="Low complexity" evidence="1">
    <location>
        <begin position="205"/>
        <end position="226"/>
    </location>
</feature>
<gene>
    <name evidence="3" type="ORF">J3Q64DRAFT_1713430</name>
</gene>
<feature type="region of interest" description="Disordered" evidence="1">
    <location>
        <begin position="143"/>
        <end position="188"/>
    </location>
</feature>
<accession>A0ABR3BGK1</accession>
<protein>
    <submittedName>
        <fullName evidence="3">Uncharacterized protein</fullName>
    </submittedName>
</protein>
<proteinExistence type="predicted"/>
<evidence type="ECO:0000256" key="1">
    <source>
        <dbReference type="SAM" id="MobiDB-lite"/>
    </source>
</evidence>